<dbReference type="GO" id="GO:0009507">
    <property type="term" value="C:chloroplast"/>
    <property type="evidence" value="ECO:0007669"/>
    <property type="project" value="TreeGrafter"/>
</dbReference>
<feature type="compositionally biased region" description="Acidic residues" evidence="10">
    <location>
        <begin position="522"/>
        <end position="531"/>
    </location>
</feature>
<evidence type="ECO:0000256" key="3">
    <source>
        <dbReference type="ARBA" id="ARBA00022449"/>
    </source>
</evidence>
<feature type="region of interest" description="Disordered" evidence="10">
    <location>
        <begin position="239"/>
        <end position="353"/>
    </location>
</feature>
<feature type="transmembrane region" description="Helical" evidence="11">
    <location>
        <begin position="1059"/>
        <end position="1080"/>
    </location>
</feature>
<evidence type="ECO:0000256" key="7">
    <source>
        <dbReference type="ARBA" id="ARBA00022989"/>
    </source>
</evidence>
<keyword evidence="8" id="KW-0406">Ion transport</keyword>
<keyword evidence="14" id="KW-1185">Reference proteome</keyword>
<keyword evidence="5 11" id="KW-0812">Transmembrane</keyword>
<feature type="compositionally biased region" description="Basic and acidic residues" evidence="10">
    <location>
        <begin position="143"/>
        <end position="156"/>
    </location>
</feature>
<sequence>MASSCSAQGMVSRAGAGAGARPPVTAKAARVPVRRRVSQASVLRSAALRGAVVRDRLQRQNRIVASRSIADNEGATEGQSGQGSKEDSGVGDGGGLPEQEPQPAENVESDLWSFIGSSGDEEGGTLKNSDPWLAQGLSSTGEDEPKVSEEDLPDDLKNELEKARGEKEDLEVVRLKLESEAQDLAELAVEANERSDEAAARVTTVVDQIAEVESEEQEVAKELKQAKKTLKKALKRQKKKMARLEAANAEEEDAGEEQAGEQSEGATAAVEDEVEADAAQPSADEDSVDFLQRQVETLEAAFKMERAPADAEEDERDWMDEPASLAETSGSGEDGDGQEGEAEAFQQPDQSELERLLREVEEIKEMEQVVLDSRDQRDKLAIERAKLENEVAQLEQESEELVQSAILQDQKAAEAMEDVEKAVAAEMSAEARLEEVENKTEDFLHDLLKQRKEEQKAVASMNEEALGEVSAPEGVPKISGLEPESVVYSGDDLAAELSEEKIKIAEEKVSALVSDVTELLEEVETTVEEEDVKEKEEELKAEEEGPAAVAAAPVVKEAAEPKVVVEAEPVSADATDAEAAGQPKEAEESALAIRKLSKAKQAAKKRNVFSNPRVRSALGVLVLAASLGAGGVFAHRRGYVTKAAQVFQAQVLDRIQPHRRRELEEQKSKKRRWGKKKAQEALKEAEHGSESGMTDTLWLLATCVVAVPLITKIPGGSPVLGFLLGGAFIGPNALGIINNVNAVKHIAELGVIFLLFNIGLELSFERLQAMQKYVFGLGASQVVVTMMIAAWLGVSVLGLNGPGATILAAAMSLSSTAVALQVLQDRGEASSRHGRAAFSVLLFQDLAVVVFLMLTPLLAQSQASGAVGGQEQVKMFLLQIGQAIVKACVAIAAIIAGGRVAFRPIYKRIAKTGNNEIFAATTLLVVLGTSMLTQKFGLSMELGAFIAGLLLAETEYALQIESDIAPYKGLLLGLFFMTVGMEFSMTLLVQQWRAILATMAVLLVGKTAVVAIAGPIFGLSRIASIRAGLMLAPGGEFAFVLLGDAAAKAILAGALCSQMYLVVALGMALTPMLGALGNALDDMYENKDVLKLQPSEGEVDDLRGHVIVAGFGRVGQMICQLLGEQFIPFTALDVRSDRVSKGRDMEMPVYFGDSGSAAVLHSVGASKAACAVVVLDTPGANYRCVWAIKKHYPNVKVYVRARDVAHGLNLERAGASAVVPETLEPSLQLAAAVLQEMKIPQDEVGGILDVYRRKHLEELSELAFVSGSSLGYVKEEEEKKEKEKVEL</sequence>
<keyword evidence="7 11" id="KW-1133">Transmembrane helix</keyword>
<dbReference type="GO" id="GO:0012505">
    <property type="term" value="C:endomembrane system"/>
    <property type="evidence" value="ECO:0007669"/>
    <property type="project" value="UniProtKB-SubCell"/>
</dbReference>
<feature type="compositionally biased region" description="Acidic residues" evidence="10">
    <location>
        <begin position="310"/>
        <end position="320"/>
    </location>
</feature>
<evidence type="ECO:0000256" key="10">
    <source>
        <dbReference type="SAM" id="MobiDB-lite"/>
    </source>
</evidence>
<feature type="transmembrane region" description="Helical" evidence="11">
    <location>
        <begin position="1029"/>
        <end position="1047"/>
    </location>
</feature>
<dbReference type="InterPro" id="IPR006153">
    <property type="entry name" value="Cation/H_exchanger_TM"/>
</dbReference>
<organism evidence="13 14">
    <name type="scientific">Chloropicon roscoffensis</name>
    <dbReference type="NCBI Taxonomy" id="1461544"/>
    <lineage>
        <taxon>Eukaryota</taxon>
        <taxon>Viridiplantae</taxon>
        <taxon>Chlorophyta</taxon>
        <taxon>Chloropicophyceae</taxon>
        <taxon>Chloropicales</taxon>
        <taxon>Chloropicaceae</taxon>
        <taxon>Chloropicon</taxon>
    </lineage>
</organism>
<feature type="compositionally biased region" description="Acidic residues" evidence="10">
    <location>
        <begin position="333"/>
        <end position="342"/>
    </location>
</feature>
<name>A0AAX4PFU6_9CHLO</name>
<feature type="transmembrane region" description="Helical" evidence="11">
    <location>
        <begin position="836"/>
        <end position="859"/>
    </location>
</feature>
<keyword evidence="3" id="KW-0050">Antiport</keyword>
<feature type="region of interest" description="Disordered" evidence="10">
    <location>
        <begin position="658"/>
        <end position="688"/>
    </location>
</feature>
<feature type="transmembrane region" description="Helical" evidence="11">
    <location>
        <begin position="995"/>
        <end position="1017"/>
    </location>
</feature>
<dbReference type="SUPFAM" id="SSF51735">
    <property type="entry name" value="NAD(P)-binding Rossmann-fold domains"/>
    <property type="match status" value="1"/>
</dbReference>
<dbReference type="InterPro" id="IPR003148">
    <property type="entry name" value="RCK_N"/>
</dbReference>
<dbReference type="Pfam" id="PF00999">
    <property type="entry name" value="Na_H_Exchanger"/>
    <property type="match status" value="1"/>
</dbReference>
<evidence type="ECO:0000256" key="8">
    <source>
        <dbReference type="ARBA" id="ARBA00023065"/>
    </source>
</evidence>
<evidence type="ECO:0000256" key="9">
    <source>
        <dbReference type="ARBA" id="ARBA00023136"/>
    </source>
</evidence>
<evidence type="ECO:0000256" key="5">
    <source>
        <dbReference type="ARBA" id="ARBA00022692"/>
    </source>
</evidence>
<dbReference type="InterPro" id="IPR038770">
    <property type="entry name" value="Na+/solute_symporter_sf"/>
</dbReference>
<feature type="region of interest" description="Disordered" evidence="10">
    <location>
        <begin position="57"/>
        <end position="156"/>
    </location>
</feature>
<dbReference type="Gene3D" id="1.20.1530.20">
    <property type="match status" value="1"/>
</dbReference>
<dbReference type="Proteomes" id="UP001472866">
    <property type="component" value="Chromosome 10"/>
</dbReference>
<evidence type="ECO:0000256" key="6">
    <source>
        <dbReference type="ARBA" id="ARBA00022958"/>
    </source>
</evidence>
<feature type="compositionally biased region" description="Acidic residues" evidence="10">
    <location>
        <begin position="248"/>
        <end position="259"/>
    </location>
</feature>
<feature type="transmembrane region" description="Helical" evidence="11">
    <location>
        <begin position="970"/>
        <end position="989"/>
    </location>
</feature>
<feature type="domain" description="RCK N-terminal" evidence="12">
    <location>
        <begin position="1103"/>
        <end position="1220"/>
    </location>
</feature>
<dbReference type="NCBIfam" id="TIGR00932">
    <property type="entry name" value="2a37"/>
    <property type="match status" value="1"/>
</dbReference>
<evidence type="ECO:0000256" key="11">
    <source>
        <dbReference type="SAM" id="Phobius"/>
    </source>
</evidence>
<evidence type="ECO:0000256" key="1">
    <source>
        <dbReference type="ARBA" id="ARBA00004127"/>
    </source>
</evidence>
<feature type="transmembrane region" description="Helical" evidence="11">
    <location>
        <begin position="806"/>
        <end position="824"/>
    </location>
</feature>
<feature type="transmembrane region" description="Helical" evidence="11">
    <location>
        <begin position="774"/>
        <end position="794"/>
    </location>
</feature>
<gene>
    <name evidence="13" type="ORF">HKI87_10g61810</name>
</gene>
<feature type="compositionally biased region" description="Low complexity" evidence="10">
    <location>
        <begin position="260"/>
        <end position="269"/>
    </location>
</feature>
<feature type="region of interest" description="Disordered" evidence="10">
    <location>
        <begin position="522"/>
        <end position="548"/>
    </location>
</feature>
<dbReference type="PROSITE" id="PS51201">
    <property type="entry name" value="RCK_N"/>
    <property type="match status" value="1"/>
</dbReference>
<feature type="transmembrane region" description="Helical" evidence="11">
    <location>
        <begin position="879"/>
        <end position="902"/>
    </location>
</feature>
<evidence type="ECO:0000259" key="12">
    <source>
        <dbReference type="PROSITE" id="PS51201"/>
    </source>
</evidence>
<keyword evidence="4" id="KW-0633">Potassium transport</keyword>
<accession>A0AAX4PFU6</accession>
<evidence type="ECO:0000256" key="4">
    <source>
        <dbReference type="ARBA" id="ARBA00022538"/>
    </source>
</evidence>
<protein>
    <submittedName>
        <fullName evidence="13">K(+) efflux antiporter</fullName>
    </submittedName>
</protein>
<comment type="subcellular location">
    <subcellularLocation>
        <location evidence="1">Endomembrane system</location>
        <topology evidence="1">Multi-pass membrane protein</topology>
    </subcellularLocation>
</comment>
<dbReference type="InterPro" id="IPR036291">
    <property type="entry name" value="NAD(P)-bd_dom_sf"/>
</dbReference>
<dbReference type="GO" id="GO:0016020">
    <property type="term" value="C:membrane"/>
    <property type="evidence" value="ECO:0007669"/>
    <property type="project" value="InterPro"/>
</dbReference>
<evidence type="ECO:0000313" key="14">
    <source>
        <dbReference type="Proteomes" id="UP001472866"/>
    </source>
</evidence>
<dbReference type="Pfam" id="PF02254">
    <property type="entry name" value="TrkA_N"/>
    <property type="match status" value="1"/>
</dbReference>
<keyword evidence="2" id="KW-0813">Transport</keyword>
<evidence type="ECO:0000313" key="13">
    <source>
        <dbReference type="EMBL" id="WZN64624.1"/>
    </source>
</evidence>
<reference evidence="13 14" key="1">
    <citation type="submission" date="2024-03" db="EMBL/GenBank/DDBJ databases">
        <title>Complete genome sequence of the green alga Chloropicon roscoffensis RCC1871.</title>
        <authorList>
            <person name="Lemieux C."/>
            <person name="Pombert J.-F."/>
            <person name="Otis C."/>
            <person name="Turmel M."/>
        </authorList>
    </citation>
    <scope>NUCLEOTIDE SEQUENCE [LARGE SCALE GENOMIC DNA]</scope>
    <source>
        <strain evidence="13 14">RCC1871</strain>
    </source>
</reference>
<dbReference type="GO" id="GO:0015386">
    <property type="term" value="F:potassium:proton antiporter activity"/>
    <property type="evidence" value="ECO:0007669"/>
    <property type="project" value="TreeGrafter"/>
</dbReference>
<feature type="compositionally biased region" description="Basic and acidic residues" evidence="10">
    <location>
        <begin position="677"/>
        <end position="688"/>
    </location>
</feature>
<keyword evidence="9 11" id="KW-0472">Membrane</keyword>
<keyword evidence="6" id="KW-0630">Potassium</keyword>
<dbReference type="PANTHER" id="PTHR46157:SF2">
    <property type="entry name" value="K(+) EFFLUX ANTIPORTER 1, CHLOROPLASTIC-RELATED"/>
    <property type="match status" value="1"/>
</dbReference>
<feature type="region of interest" description="Disordered" evidence="10">
    <location>
        <begin position="459"/>
        <end position="479"/>
    </location>
</feature>
<feature type="region of interest" description="Disordered" evidence="10">
    <location>
        <begin position="1"/>
        <end position="36"/>
    </location>
</feature>
<feature type="transmembrane region" description="Helical" evidence="11">
    <location>
        <begin position="914"/>
        <end position="932"/>
    </location>
</feature>
<feature type="compositionally biased region" description="Low complexity" evidence="10">
    <location>
        <begin position="19"/>
        <end position="31"/>
    </location>
</feature>
<evidence type="ECO:0000256" key="2">
    <source>
        <dbReference type="ARBA" id="ARBA00022448"/>
    </source>
</evidence>
<proteinExistence type="predicted"/>
<dbReference type="FunFam" id="3.40.50.720:FF:000036">
    <property type="entry name" value="Glutathione-regulated potassium-efflux system protein KefB"/>
    <property type="match status" value="1"/>
</dbReference>
<dbReference type="InterPro" id="IPR004771">
    <property type="entry name" value="K/H_exchanger"/>
</dbReference>
<dbReference type="Gene3D" id="3.40.50.720">
    <property type="entry name" value="NAD(P)-binding Rossmann-like Domain"/>
    <property type="match status" value="1"/>
</dbReference>
<dbReference type="EMBL" id="CP151510">
    <property type="protein sequence ID" value="WZN64624.1"/>
    <property type="molecule type" value="Genomic_DNA"/>
</dbReference>
<feature type="transmembrane region" description="Helical" evidence="11">
    <location>
        <begin position="719"/>
        <end position="737"/>
    </location>
</feature>
<dbReference type="PANTHER" id="PTHR46157">
    <property type="entry name" value="K(+) EFFLUX ANTIPORTER 3, CHLOROPLASTIC"/>
    <property type="match status" value="1"/>
</dbReference>